<dbReference type="Proteomes" id="UP000029998">
    <property type="component" value="Unassembled WGS sequence"/>
</dbReference>
<dbReference type="GO" id="GO:1990481">
    <property type="term" value="P:mRNA pseudouridine synthesis"/>
    <property type="evidence" value="ECO:0007669"/>
    <property type="project" value="TreeGrafter"/>
</dbReference>
<comment type="function">
    <text evidence="5">Responsible for synthesis of pseudouridine from uracil-55 in the psi GC loop of transfer RNAs.</text>
</comment>
<evidence type="ECO:0000256" key="3">
    <source>
        <dbReference type="ARBA" id="ARBA00022694"/>
    </source>
</evidence>
<dbReference type="PANTHER" id="PTHR13767">
    <property type="entry name" value="TRNA-PSEUDOURIDINE SYNTHASE"/>
    <property type="match status" value="1"/>
</dbReference>
<dbReference type="CDD" id="cd02573">
    <property type="entry name" value="PseudoU_synth_EcTruB"/>
    <property type="match status" value="1"/>
</dbReference>
<dbReference type="Gene3D" id="2.30.130.10">
    <property type="entry name" value="PUA domain"/>
    <property type="match status" value="1"/>
</dbReference>
<dbReference type="EC" id="5.4.99.25" evidence="5"/>
<accession>A0A0A0EYN1</accession>
<dbReference type="SUPFAM" id="SSF55120">
    <property type="entry name" value="Pseudouridine synthase"/>
    <property type="match status" value="1"/>
</dbReference>
<evidence type="ECO:0000259" key="7">
    <source>
        <dbReference type="Pfam" id="PF09157"/>
    </source>
</evidence>
<dbReference type="InterPro" id="IPR002501">
    <property type="entry name" value="PsdUridine_synth_N"/>
</dbReference>
<dbReference type="SUPFAM" id="SSF88697">
    <property type="entry name" value="PUA domain-like"/>
    <property type="match status" value="1"/>
</dbReference>
<comment type="similarity">
    <text evidence="2 5">Belongs to the pseudouridine synthase TruB family. Type 1 subfamily.</text>
</comment>
<keyword evidence="4 5" id="KW-0413">Isomerase</keyword>
<evidence type="ECO:0000256" key="2">
    <source>
        <dbReference type="ARBA" id="ARBA00005642"/>
    </source>
</evidence>
<dbReference type="Pfam" id="PF16198">
    <property type="entry name" value="TruB_C_2"/>
    <property type="match status" value="1"/>
</dbReference>
<feature type="domain" description="tRNA pseudouridine synthase II TruB subfamily 1 C-terminal" evidence="7">
    <location>
        <begin position="247"/>
        <end position="302"/>
    </location>
</feature>
<dbReference type="eggNOG" id="COG0130">
    <property type="taxonomic scope" value="Bacteria"/>
</dbReference>
<evidence type="ECO:0000256" key="1">
    <source>
        <dbReference type="ARBA" id="ARBA00000385"/>
    </source>
</evidence>
<comment type="caution">
    <text evidence="9">The sequence shown here is derived from an EMBL/GenBank/DDBJ whole genome shotgun (WGS) entry which is preliminary data.</text>
</comment>
<reference evidence="9 10" key="1">
    <citation type="submission" date="2013-08" db="EMBL/GenBank/DDBJ databases">
        <title>Genome sequencing of Lysobacter.</title>
        <authorList>
            <person name="Zhang S."/>
            <person name="Wang G."/>
        </authorList>
    </citation>
    <scope>NUCLEOTIDE SEQUENCE [LARGE SCALE GENOMIC DNA]</scope>
    <source>
        <strain evidence="9 10">GH1-9</strain>
    </source>
</reference>
<keyword evidence="10" id="KW-1185">Reference proteome</keyword>
<sequence length="307" mass="33019">MSRKARTVFRPLHGIVLLDKPQGLSSNQALQRVRHLFRAEKGGHTGALDPLATGLLPLCLGEATKIAGLLLGAYKAYETVAVLGITTDTDDADGVVLQERSVPALDDAAIEAALQPLVGEIQQRAPIYSALKQGGEPLYAKARRGEAIDAPVREVEVRRIRLLSRDGNRVHLRVECGSGTYIRSLVRDLGEALGCGAHVAVLRRLWVEPFTAPRMWTLEALEALAAEGEDRLMEALLPLEAGLAGFPHVTLDAADALRLGRGQTVTLPNPSVDGLVAVLDETERALGLGQVHEGVLRAQRLFIWAVA</sequence>
<feature type="active site" description="Nucleophile" evidence="5">
    <location>
        <position position="49"/>
    </location>
</feature>
<dbReference type="Gene3D" id="3.30.2350.10">
    <property type="entry name" value="Pseudouridine synthase"/>
    <property type="match status" value="1"/>
</dbReference>
<dbReference type="Pfam" id="PF01509">
    <property type="entry name" value="TruB_N"/>
    <property type="match status" value="1"/>
</dbReference>
<dbReference type="HAMAP" id="MF_01080">
    <property type="entry name" value="TruB_bact"/>
    <property type="match status" value="1"/>
</dbReference>
<dbReference type="InterPro" id="IPR020103">
    <property type="entry name" value="PsdUridine_synth_cat_dom_sf"/>
</dbReference>
<evidence type="ECO:0000313" key="9">
    <source>
        <dbReference type="EMBL" id="KGM55659.1"/>
    </source>
</evidence>
<comment type="catalytic activity">
    <reaction evidence="1 5">
        <text>uridine(55) in tRNA = pseudouridine(55) in tRNA</text>
        <dbReference type="Rhea" id="RHEA:42532"/>
        <dbReference type="Rhea" id="RHEA-COMP:10101"/>
        <dbReference type="Rhea" id="RHEA-COMP:10102"/>
        <dbReference type="ChEBI" id="CHEBI:65314"/>
        <dbReference type="ChEBI" id="CHEBI:65315"/>
        <dbReference type="EC" id="5.4.99.25"/>
    </reaction>
</comment>
<dbReference type="InterPro" id="IPR015240">
    <property type="entry name" value="tRNA_sdUridine_synth_fam1_C"/>
</dbReference>
<keyword evidence="3 5" id="KW-0819">tRNA processing</keyword>
<gene>
    <name evidence="5 9" type="primary">truB</name>
    <name evidence="9" type="ORF">N800_13210</name>
</gene>
<dbReference type="GO" id="GO:0160148">
    <property type="term" value="F:tRNA pseudouridine(55) synthase activity"/>
    <property type="evidence" value="ECO:0007669"/>
    <property type="project" value="UniProtKB-EC"/>
</dbReference>
<dbReference type="RefSeq" id="WP_036135004.1">
    <property type="nucleotide sequence ID" value="NZ_AVPU01000004.1"/>
</dbReference>
<dbReference type="AlphaFoldDB" id="A0A0A0EYN1"/>
<dbReference type="OrthoDB" id="9802309at2"/>
<evidence type="ECO:0000259" key="6">
    <source>
        <dbReference type="Pfam" id="PF01509"/>
    </source>
</evidence>
<dbReference type="CDD" id="cd21152">
    <property type="entry name" value="PUA_TruB_bacterial"/>
    <property type="match status" value="1"/>
</dbReference>
<dbReference type="InterPro" id="IPR014780">
    <property type="entry name" value="tRNA_psdUridine_synth_TruB"/>
</dbReference>
<proteinExistence type="inferred from homology"/>
<evidence type="ECO:0000313" key="10">
    <source>
        <dbReference type="Proteomes" id="UP000029998"/>
    </source>
</evidence>
<dbReference type="InterPro" id="IPR032819">
    <property type="entry name" value="TruB_C"/>
</dbReference>
<evidence type="ECO:0000256" key="5">
    <source>
        <dbReference type="HAMAP-Rule" id="MF_01080"/>
    </source>
</evidence>
<feature type="domain" description="Pseudouridine synthase II N-terminal" evidence="6">
    <location>
        <begin position="34"/>
        <end position="182"/>
    </location>
</feature>
<dbReference type="GO" id="GO:0003723">
    <property type="term" value="F:RNA binding"/>
    <property type="evidence" value="ECO:0007669"/>
    <property type="project" value="InterPro"/>
</dbReference>
<organism evidence="9 10">
    <name type="scientific">Lysobacter daejeonensis GH1-9</name>
    <dbReference type="NCBI Taxonomy" id="1385517"/>
    <lineage>
        <taxon>Bacteria</taxon>
        <taxon>Pseudomonadati</taxon>
        <taxon>Pseudomonadota</taxon>
        <taxon>Gammaproteobacteria</taxon>
        <taxon>Lysobacterales</taxon>
        <taxon>Lysobacteraceae</taxon>
        <taxon>Aerolutibacter</taxon>
    </lineage>
</organism>
<feature type="domain" description="tRNA pseudouridylate synthase B C-terminal" evidence="8">
    <location>
        <begin position="183"/>
        <end position="243"/>
    </location>
</feature>
<protein>
    <recommendedName>
        <fullName evidence="5">tRNA pseudouridine synthase B</fullName>
        <ecNumber evidence="5">5.4.99.25</ecNumber>
    </recommendedName>
    <alternativeName>
        <fullName evidence="5">tRNA pseudouridine(55) synthase</fullName>
        <shortName evidence="5">Psi55 synthase</shortName>
    </alternativeName>
    <alternativeName>
        <fullName evidence="5">tRNA pseudouridylate synthase</fullName>
    </alternativeName>
    <alternativeName>
        <fullName evidence="5">tRNA-uridine isomerase</fullName>
    </alternativeName>
</protein>
<dbReference type="NCBIfam" id="TIGR00431">
    <property type="entry name" value="TruB"/>
    <property type="match status" value="1"/>
</dbReference>
<dbReference type="Pfam" id="PF09157">
    <property type="entry name" value="TruB-C_2"/>
    <property type="match status" value="1"/>
</dbReference>
<dbReference type="InterPro" id="IPR036974">
    <property type="entry name" value="PUA_sf"/>
</dbReference>
<dbReference type="EMBL" id="AVPU01000004">
    <property type="protein sequence ID" value="KGM55659.1"/>
    <property type="molecule type" value="Genomic_DNA"/>
</dbReference>
<evidence type="ECO:0000259" key="8">
    <source>
        <dbReference type="Pfam" id="PF16198"/>
    </source>
</evidence>
<dbReference type="PANTHER" id="PTHR13767:SF2">
    <property type="entry name" value="PSEUDOURIDYLATE SYNTHASE TRUB1"/>
    <property type="match status" value="1"/>
</dbReference>
<name>A0A0A0EYN1_9GAMM</name>
<dbReference type="STRING" id="1385517.N800_13210"/>
<dbReference type="InterPro" id="IPR015947">
    <property type="entry name" value="PUA-like_sf"/>
</dbReference>
<dbReference type="GO" id="GO:0031119">
    <property type="term" value="P:tRNA pseudouridine synthesis"/>
    <property type="evidence" value="ECO:0007669"/>
    <property type="project" value="UniProtKB-UniRule"/>
</dbReference>
<evidence type="ECO:0000256" key="4">
    <source>
        <dbReference type="ARBA" id="ARBA00023235"/>
    </source>
</evidence>